<organism evidence="7 8">
    <name type="scientific">Marinomonas alcarazii</name>
    <dbReference type="NCBI Taxonomy" id="491949"/>
    <lineage>
        <taxon>Bacteria</taxon>
        <taxon>Pseudomonadati</taxon>
        <taxon>Pseudomonadota</taxon>
        <taxon>Gammaproteobacteria</taxon>
        <taxon>Oceanospirillales</taxon>
        <taxon>Oceanospirillaceae</taxon>
        <taxon>Marinomonas</taxon>
    </lineage>
</organism>
<dbReference type="SUPFAM" id="SSF56935">
    <property type="entry name" value="Porins"/>
    <property type="match status" value="1"/>
</dbReference>
<accession>A0A318V1P0</accession>
<dbReference type="EMBL" id="QKLW01000004">
    <property type="protein sequence ID" value="PYF81727.1"/>
    <property type="molecule type" value="Genomic_DNA"/>
</dbReference>
<dbReference type="AlphaFoldDB" id="A0A318V1P0"/>
<comment type="subcellular location">
    <subcellularLocation>
        <location evidence="1">Cell outer membrane</location>
    </subcellularLocation>
</comment>
<comment type="caution">
    <text evidence="7">The sequence shown here is derived from an EMBL/GenBank/DDBJ whole genome shotgun (WGS) entry which is preliminary data.</text>
</comment>
<evidence type="ECO:0000256" key="5">
    <source>
        <dbReference type="ARBA" id="ARBA00023237"/>
    </source>
</evidence>
<dbReference type="PANTHER" id="PTHR38776:SF1">
    <property type="entry name" value="MLTA-INTERACTING PROTEIN-RELATED"/>
    <property type="match status" value="1"/>
</dbReference>
<dbReference type="GO" id="GO:0009279">
    <property type="term" value="C:cell outer membrane"/>
    <property type="evidence" value="ECO:0007669"/>
    <property type="project" value="UniProtKB-SubCell"/>
</dbReference>
<feature type="chain" id="PRO_5016371126" evidence="6">
    <location>
        <begin position="22"/>
        <end position="244"/>
    </location>
</feature>
<comment type="similarity">
    <text evidence="2">Belongs to the MipA/OmpV family.</text>
</comment>
<keyword evidence="8" id="KW-1185">Reference proteome</keyword>
<feature type="signal peptide" evidence="6">
    <location>
        <begin position="1"/>
        <end position="21"/>
    </location>
</feature>
<evidence type="ECO:0000313" key="8">
    <source>
        <dbReference type="Proteomes" id="UP000247551"/>
    </source>
</evidence>
<reference evidence="7 8" key="1">
    <citation type="submission" date="2018-06" db="EMBL/GenBank/DDBJ databases">
        <title>Genomic Encyclopedia of Type Strains, Phase III (KMG-III): the genomes of soil and plant-associated and newly described type strains.</title>
        <authorList>
            <person name="Whitman W."/>
        </authorList>
    </citation>
    <scope>NUCLEOTIDE SEQUENCE [LARGE SCALE GENOMIC DNA]</scope>
    <source>
        <strain evidence="7 8">CECT 7730</strain>
    </source>
</reference>
<evidence type="ECO:0000256" key="3">
    <source>
        <dbReference type="ARBA" id="ARBA00022729"/>
    </source>
</evidence>
<evidence type="ECO:0000313" key="7">
    <source>
        <dbReference type="EMBL" id="PYF81727.1"/>
    </source>
</evidence>
<name>A0A318V1P0_9GAMM</name>
<dbReference type="InterPro" id="IPR010583">
    <property type="entry name" value="MipA"/>
</dbReference>
<evidence type="ECO:0000256" key="4">
    <source>
        <dbReference type="ARBA" id="ARBA00023136"/>
    </source>
</evidence>
<dbReference type="PANTHER" id="PTHR38776">
    <property type="entry name" value="MLTA-INTERACTING PROTEIN-RELATED"/>
    <property type="match status" value="1"/>
</dbReference>
<sequence length="244" mass="26462">MDMIKKAFLGLLISISPIVEASSSVGVVGATSESVYKETSNRSTSLPNIGYQGDHFYLQLPEVGYRFLPRQSAQNVSVGISYEGLSFDPSDSSNADIQQLDERDPSIMAFASYQFGILSTKVAQDISGKHDGYYAQVGVGYPIPIGSWRIIPSLSYRHMDSKMSNHLFGISESESIRTGNAIAAYDSGAISQIKYGVRAIYPLTPNANLILGISQTKFDDDILKSPIVEDNTVTAGSVGFIFSF</sequence>
<protein>
    <submittedName>
        <fullName evidence="7">Outer membrane protein</fullName>
    </submittedName>
</protein>
<evidence type="ECO:0000256" key="2">
    <source>
        <dbReference type="ARBA" id="ARBA00005722"/>
    </source>
</evidence>
<dbReference type="Proteomes" id="UP000247551">
    <property type="component" value="Unassembled WGS sequence"/>
</dbReference>
<dbReference type="Pfam" id="PF06629">
    <property type="entry name" value="MipA"/>
    <property type="match status" value="1"/>
</dbReference>
<evidence type="ECO:0000256" key="6">
    <source>
        <dbReference type="SAM" id="SignalP"/>
    </source>
</evidence>
<keyword evidence="4" id="KW-0472">Membrane</keyword>
<keyword evidence="3 6" id="KW-0732">Signal</keyword>
<proteinExistence type="inferred from homology"/>
<evidence type="ECO:0000256" key="1">
    <source>
        <dbReference type="ARBA" id="ARBA00004442"/>
    </source>
</evidence>
<keyword evidence="5" id="KW-0998">Cell outer membrane</keyword>
<gene>
    <name evidence="7" type="ORF">DFP75_104188</name>
</gene>